<evidence type="ECO:0000313" key="2">
    <source>
        <dbReference type="Proteomes" id="UP000050277"/>
    </source>
</evidence>
<keyword evidence="2" id="KW-1185">Reference proteome</keyword>
<dbReference type="Proteomes" id="UP000050277">
    <property type="component" value="Unassembled WGS sequence"/>
</dbReference>
<comment type="caution">
    <text evidence="1">The sequence shown here is derived from an EMBL/GenBank/DDBJ whole genome shotgun (WGS) entry which is preliminary data.</text>
</comment>
<gene>
    <name evidence="1" type="ORF">SE18_05955</name>
</gene>
<protein>
    <submittedName>
        <fullName evidence="1">Uncharacterized protein</fullName>
    </submittedName>
</protein>
<sequence>MKDTTPTTMAMLMPKFRRGGGDSGNRTLVMLPKFNSVIVELTTNLYFQPSIIIHCVKELL</sequence>
<dbReference type="STRING" id="70996.SE18_05955"/>
<evidence type="ECO:0000313" key="1">
    <source>
        <dbReference type="EMBL" id="KPL90612.1"/>
    </source>
</evidence>
<reference evidence="1 2" key="1">
    <citation type="submission" date="2015-07" db="EMBL/GenBank/DDBJ databases">
        <title>Whole genome sequence of Herpetosiphon geysericola DSM 7119.</title>
        <authorList>
            <person name="Hemp J."/>
            <person name="Ward L.M."/>
            <person name="Pace L.A."/>
            <person name="Fischer W.W."/>
        </authorList>
    </citation>
    <scope>NUCLEOTIDE SEQUENCE [LARGE SCALE GENOMIC DNA]</scope>
    <source>
        <strain evidence="1 2">DSM 7119</strain>
    </source>
</reference>
<accession>A0A0P6YL38</accession>
<name>A0A0P6YL38_9CHLR</name>
<proteinExistence type="predicted"/>
<dbReference type="EMBL" id="LGKP01000011">
    <property type="protein sequence ID" value="KPL90612.1"/>
    <property type="molecule type" value="Genomic_DNA"/>
</dbReference>
<dbReference type="AlphaFoldDB" id="A0A0P6YL38"/>
<organism evidence="1 2">
    <name type="scientific">Herpetosiphon geysericola</name>
    <dbReference type="NCBI Taxonomy" id="70996"/>
    <lineage>
        <taxon>Bacteria</taxon>
        <taxon>Bacillati</taxon>
        <taxon>Chloroflexota</taxon>
        <taxon>Chloroflexia</taxon>
        <taxon>Herpetosiphonales</taxon>
        <taxon>Herpetosiphonaceae</taxon>
        <taxon>Herpetosiphon</taxon>
    </lineage>
</organism>